<dbReference type="InterPro" id="IPR029039">
    <property type="entry name" value="Flavoprotein-like_sf"/>
</dbReference>
<dbReference type="PATRIC" id="fig|1302272.5.peg.717"/>
<evidence type="ECO:0000313" key="2">
    <source>
        <dbReference type="EMBL" id="KRK47098.1"/>
    </source>
</evidence>
<dbReference type="PANTHER" id="PTHR30543:SF21">
    <property type="entry name" value="NAD(P)H-DEPENDENT FMN REDUCTASE LOT6"/>
    <property type="match status" value="1"/>
</dbReference>
<organism evidence="2 3">
    <name type="scientific">Secundilactobacillus kimchicus JCM 15530</name>
    <dbReference type="NCBI Taxonomy" id="1302272"/>
    <lineage>
        <taxon>Bacteria</taxon>
        <taxon>Bacillati</taxon>
        <taxon>Bacillota</taxon>
        <taxon>Bacilli</taxon>
        <taxon>Lactobacillales</taxon>
        <taxon>Lactobacillaceae</taxon>
        <taxon>Secundilactobacillus</taxon>
    </lineage>
</organism>
<dbReference type="PANTHER" id="PTHR30543">
    <property type="entry name" value="CHROMATE REDUCTASE"/>
    <property type="match status" value="1"/>
</dbReference>
<dbReference type="Pfam" id="PF03358">
    <property type="entry name" value="FMN_red"/>
    <property type="match status" value="1"/>
</dbReference>
<dbReference type="SUPFAM" id="SSF52218">
    <property type="entry name" value="Flavoproteins"/>
    <property type="match status" value="1"/>
</dbReference>
<gene>
    <name evidence="2" type="ORF">FC96_GL000718</name>
</gene>
<protein>
    <submittedName>
        <fullName evidence="2">NAD(P)H dehydrogenase (Quinone)</fullName>
    </submittedName>
</protein>
<dbReference type="STRING" id="1302272.FC96_GL000718"/>
<evidence type="ECO:0000313" key="3">
    <source>
        <dbReference type="Proteomes" id="UP000050911"/>
    </source>
</evidence>
<keyword evidence="3" id="KW-1185">Reference proteome</keyword>
<comment type="caution">
    <text evidence="2">The sequence shown here is derived from an EMBL/GenBank/DDBJ whole genome shotgun (WGS) entry which is preliminary data.</text>
</comment>
<dbReference type="GO" id="GO:0010181">
    <property type="term" value="F:FMN binding"/>
    <property type="evidence" value="ECO:0007669"/>
    <property type="project" value="TreeGrafter"/>
</dbReference>
<proteinExistence type="predicted"/>
<accession>A0A0R1HUW4</accession>
<reference evidence="2 3" key="1">
    <citation type="journal article" date="2015" name="Genome Announc.">
        <title>Expanding the biotechnology potential of lactobacilli through comparative genomics of 213 strains and associated genera.</title>
        <authorList>
            <person name="Sun Z."/>
            <person name="Harris H.M."/>
            <person name="McCann A."/>
            <person name="Guo C."/>
            <person name="Argimon S."/>
            <person name="Zhang W."/>
            <person name="Yang X."/>
            <person name="Jeffery I.B."/>
            <person name="Cooney J.C."/>
            <person name="Kagawa T.F."/>
            <person name="Liu W."/>
            <person name="Song Y."/>
            <person name="Salvetti E."/>
            <person name="Wrobel A."/>
            <person name="Rasinkangas P."/>
            <person name="Parkhill J."/>
            <person name="Rea M.C."/>
            <person name="O'Sullivan O."/>
            <person name="Ritari J."/>
            <person name="Douillard F.P."/>
            <person name="Paul Ross R."/>
            <person name="Yang R."/>
            <person name="Briner A.E."/>
            <person name="Felis G.E."/>
            <person name="de Vos W.M."/>
            <person name="Barrangou R."/>
            <person name="Klaenhammer T.R."/>
            <person name="Caufield P.W."/>
            <person name="Cui Y."/>
            <person name="Zhang H."/>
            <person name="O'Toole P.W."/>
        </authorList>
    </citation>
    <scope>NUCLEOTIDE SEQUENCE [LARGE SCALE GENOMIC DNA]</scope>
    <source>
        <strain evidence="2 3">JCM 15530</strain>
    </source>
</reference>
<dbReference type="Gene3D" id="3.40.50.360">
    <property type="match status" value="1"/>
</dbReference>
<feature type="domain" description="NADPH-dependent FMN reductase-like" evidence="1">
    <location>
        <begin position="7"/>
        <end position="151"/>
    </location>
</feature>
<dbReference type="GO" id="GO:0016491">
    <property type="term" value="F:oxidoreductase activity"/>
    <property type="evidence" value="ECO:0007669"/>
    <property type="project" value="InterPro"/>
</dbReference>
<name>A0A0R1HUW4_9LACO</name>
<dbReference type="AlphaFoldDB" id="A0A0R1HUW4"/>
<dbReference type="Proteomes" id="UP000050911">
    <property type="component" value="Unassembled WGS sequence"/>
</dbReference>
<dbReference type="InterPro" id="IPR050712">
    <property type="entry name" value="NAD(P)H-dep_reductase"/>
</dbReference>
<dbReference type="GO" id="GO:0005829">
    <property type="term" value="C:cytosol"/>
    <property type="evidence" value="ECO:0007669"/>
    <property type="project" value="TreeGrafter"/>
</dbReference>
<evidence type="ECO:0000259" key="1">
    <source>
        <dbReference type="Pfam" id="PF03358"/>
    </source>
</evidence>
<dbReference type="EMBL" id="AZCX01000012">
    <property type="protein sequence ID" value="KRK47098.1"/>
    <property type="molecule type" value="Genomic_DNA"/>
</dbReference>
<sequence length="206" mass="23132">MSKEMKKFVALVGTNTKDATNRKLLQFMKQHFAGQADIELMEITGLPMFDKPQDMHVPDRAQAMAKEIDAADGVIISTPEYDHAVPAILMNAIEWLSFGIHPFADKPVMIIGASFGSLGTSRAQEHLRQMMDAPEVHARIMPSSEYLVGQSLKIFDDEGKLNDTEKVAQLEALFADFQQFVNISKELWHSTQVDKELLDNRNNIKA</sequence>
<dbReference type="InterPro" id="IPR005025">
    <property type="entry name" value="FMN_Rdtase-like_dom"/>
</dbReference>